<accession>A0AAN8PJJ1</accession>
<evidence type="ECO:0000313" key="3">
    <source>
        <dbReference type="Proteomes" id="UP001372834"/>
    </source>
</evidence>
<dbReference type="EMBL" id="JAWJWE010000006">
    <property type="protein sequence ID" value="KAK6633018.1"/>
    <property type="molecule type" value="Genomic_DNA"/>
</dbReference>
<evidence type="ECO:0000256" key="1">
    <source>
        <dbReference type="SAM" id="MobiDB-lite"/>
    </source>
</evidence>
<reference evidence="2 3" key="1">
    <citation type="submission" date="2023-10" db="EMBL/GenBank/DDBJ databases">
        <title>Genomes of two closely related lineages of the louse Polyplax serrata with different host specificities.</title>
        <authorList>
            <person name="Martinu J."/>
            <person name="Tarabai H."/>
            <person name="Stefka J."/>
            <person name="Hypsa V."/>
        </authorList>
    </citation>
    <scope>NUCLEOTIDE SEQUENCE [LARGE SCALE GENOMIC DNA]</scope>
    <source>
        <strain evidence="2">HR10_N</strain>
    </source>
</reference>
<protein>
    <submittedName>
        <fullName evidence="2">Uncharacterized protein</fullName>
    </submittedName>
</protein>
<organism evidence="2 3">
    <name type="scientific">Polyplax serrata</name>
    <name type="common">Common mouse louse</name>
    <dbReference type="NCBI Taxonomy" id="468196"/>
    <lineage>
        <taxon>Eukaryota</taxon>
        <taxon>Metazoa</taxon>
        <taxon>Ecdysozoa</taxon>
        <taxon>Arthropoda</taxon>
        <taxon>Hexapoda</taxon>
        <taxon>Insecta</taxon>
        <taxon>Pterygota</taxon>
        <taxon>Neoptera</taxon>
        <taxon>Paraneoptera</taxon>
        <taxon>Psocodea</taxon>
        <taxon>Troctomorpha</taxon>
        <taxon>Phthiraptera</taxon>
        <taxon>Anoplura</taxon>
        <taxon>Polyplacidae</taxon>
        <taxon>Polyplax</taxon>
    </lineage>
</organism>
<proteinExistence type="predicted"/>
<name>A0AAN8PJJ1_POLSC</name>
<comment type="caution">
    <text evidence="2">The sequence shown here is derived from an EMBL/GenBank/DDBJ whole genome shotgun (WGS) entry which is preliminary data.</text>
</comment>
<dbReference type="AlphaFoldDB" id="A0AAN8PJJ1"/>
<feature type="region of interest" description="Disordered" evidence="1">
    <location>
        <begin position="1"/>
        <end position="34"/>
    </location>
</feature>
<dbReference type="Proteomes" id="UP001372834">
    <property type="component" value="Unassembled WGS sequence"/>
</dbReference>
<sequence>MDDGGQESSRQGTLLDKSDETGVGFLRRSPGRDRGDTLTLLQTSFSRIRAVFTELTESEISS</sequence>
<gene>
    <name evidence="2" type="ORF">RUM43_012761</name>
</gene>
<feature type="compositionally biased region" description="Polar residues" evidence="1">
    <location>
        <begin position="1"/>
        <end position="12"/>
    </location>
</feature>
<evidence type="ECO:0000313" key="2">
    <source>
        <dbReference type="EMBL" id="KAK6633018.1"/>
    </source>
</evidence>